<dbReference type="AlphaFoldDB" id="A0A914VEQ1"/>
<keyword evidence="5" id="KW-0391">Immunity</keyword>
<sequence>MDQLKQEAIKSYFAELVESMDPLRVMDHLAKLLSLEDMEIIREPHSTYQERNRKLISILCRKRETLEPFERFVKALEKTDANHEAMAKDILSTYRKSQEFHFLMLTTLNTVCISLNNH</sequence>
<dbReference type="GO" id="GO:0042981">
    <property type="term" value="P:regulation of apoptotic process"/>
    <property type="evidence" value="ECO:0007669"/>
    <property type="project" value="InterPro"/>
</dbReference>
<name>A0A914VEQ1_9BILA</name>
<evidence type="ECO:0000256" key="1">
    <source>
        <dbReference type="ARBA" id="ARBA00022499"/>
    </source>
</evidence>
<dbReference type="GO" id="GO:0045087">
    <property type="term" value="P:innate immune response"/>
    <property type="evidence" value="ECO:0007669"/>
    <property type="project" value="UniProtKB-KW"/>
</dbReference>
<dbReference type="InterPro" id="IPR031964">
    <property type="entry name" value="CARD_dom"/>
</dbReference>
<dbReference type="SUPFAM" id="SSF47986">
    <property type="entry name" value="DEATH domain"/>
    <property type="match status" value="1"/>
</dbReference>
<dbReference type="Pfam" id="PF16739">
    <property type="entry name" value="CARD_2"/>
    <property type="match status" value="1"/>
</dbReference>
<accession>A0A914VEQ1</accession>
<evidence type="ECO:0000313" key="7">
    <source>
        <dbReference type="Proteomes" id="UP000887566"/>
    </source>
</evidence>
<dbReference type="InterPro" id="IPR011029">
    <property type="entry name" value="DEATH-like_dom_sf"/>
</dbReference>
<reference evidence="8" key="1">
    <citation type="submission" date="2022-11" db="UniProtKB">
        <authorList>
            <consortium name="WormBaseParasite"/>
        </authorList>
    </citation>
    <scope>IDENTIFICATION</scope>
</reference>
<dbReference type="InterPro" id="IPR001315">
    <property type="entry name" value="CARD"/>
</dbReference>
<evidence type="ECO:0000256" key="4">
    <source>
        <dbReference type="ARBA" id="ARBA00022843"/>
    </source>
</evidence>
<keyword evidence="3" id="KW-0399">Innate immunity</keyword>
<dbReference type="PROSITE" id="PS50209">
    <property type="entry name" value="CARD"/>
    <property type="match status" value="1"/>
</dbReference>
<dbReference type="WBParaSite" id="PSAMB.scaffold1862size27149.g15202.t1">
    <property type="protein sequence ID" value="PSAMB.scaffold1862size27149.g15202.t1"/>
    <property type="gene ID" value="PSAMB.scaffold1862size27149.g15202"/>
</dbReference>
<feature type="domain" description="CARD" evidence="6">
    <location>
        <begin position="1"/>
        <end position="80"/>
    </location>
</feature>
<dbReference type="Proteomes" id="UP000887566">
    <property type="component" value="Unplaced"/>
</dbReference>
<dbReference type="CDD" id="cd01671">
    <property type="entry name" value="CARD"/>
    <property type="match status" value="1"/>
</dbReference>
<keyword evidence="4" id="KW-0832">Ubl conjugation</keyword>
<dbReference type="GO" id="GO:0005737">
    <property type="term" value="C:cytoplasm"/>
    <property type="evidence" value="ECO:0007669"/>
    <property type="project" value="UniProtKB-ARBA"/>
</dbReference>
<evidence type="ECO:0000256" key="3">
    <source>
        <dbReference type="ARBA" id="ARBA00022588"/>
    </source>
</evidence>
<protein>
    <submittedName>
        <fullName evidence="8">CARD domain-containing protein</fullName>
    </submittedName>
</protein>
<keyword evidence="2" id="KW-0597">Phosphoprotein</keyword>
<evidence type="ECO:0000259" key="6">
    <source>
        <dbReference type="PROSITE" id="PS50209"/>
    </source>
</evidence>
<evidence type="ECO:0000256" key="5">
    <source>
        <dbReference type="ARBA" id="ARBA00022859"/>
    </source>
</evidence>
<evidence type="ECO:0000256" key="2">
    <source>
        <dbReference type="ARBA" id="ARBA00022553"/>
    </source>
</evidence>
<evidence type="ECO:0000313" key="8">
    <source>
        <dbReference type="WBParaSite" id="PSAMB.scaffold1862size27149.g15202.t1"/>
    </source>
</evidence>
<keyword evidence="7" id="KW-1185">Reference proteome</keyword>
<keyword evidence="1" id="KW-1017">Isopeptide bond</keyword>
<dbReference type="Gene3D" id="1.10.533.10">
    <property type="entry name" value="Death Domain, Fas"/>
    <property type="match status" value="1"/>
</dbReference>
<organism evidence="7 8">
    <name type="scientific">Plectus sambesii</name>
    <dbReference type="NCBI Taxonomy" id="2011161"/>
    <lineage>
        <taxon>Eukaryota</taxon>
        <taxon>Metazoa</taxon>
        <taxon>Ecdysozoa</taxon>
        <taxon>Nematoda</taxon>
        <taxon>Chromadorea</taxon>
        <taxon>Plectida</taxon>
        <taxon>Plectina</taxon>
        <taxon>Plectoidea</taxon>
        <taxon>Plectidae</taxon>
        <taxon>Plectus</taxon>
    </lineage>
</organism>
<proteinExistence type="predicted"/>